<proteinExistence type="predicted"/>
<name>A0ACB9N1V5_9MYRT</name>
<keyword evidence="2" id="KW-1185">Reference proteome</keyword>
<accession>A0ACB9N1V5</accession>
<gene>
    <name evidence="1" type="ORF">MLD38_028702</name>
</gene>
<dbReference type="EMBL" id="CM042887">
    <property type="protein sequence ID" value="KAI4330412.1"/>
    <property type="molecule type" value="Genomic_DNA"/>
</dbReference>
<evidence type="ECO:0000313" key="2">
    <source>
        <dbReference type="Proteomes" id="UP001057402"/>
    </source>
</evidence>
<comment type="caution">
    <text evidence="1">The sequence shown here is derived from an EMBL/GenBank/DDBJ whole genome shotgun (WGS) entry which is preliminary data.</text>
</comment>
<organism evidence="1 2">
    <name type="scientific">Melastoma candidum</name>
    <dbReference type="NCBI Taxonomy" id="119954"/>
    <lineage>
        <taxon>Eukaryota</taxon>
        <taxon>Viridiplantae</taxon>
        <taxon>Streptophyta</taxon>
        <taxon>Embryophyta</taxon>
        <taxon>Tracheophyta</taxon>
        <taxon>Spermatophyta</taxon>
        <taxon>Magnoliopsida</taxon>
        <taxon>eudicotyledons</taxon>
        <taxon>Gunneridae</taxon>
        <taxon>Pentapetalae</taxon>
        <taxon>rosids</taxon>
        <taxon>malvids</taxon>
        <taxon>Myrtales</taxon>
        <taxon>Melastomataceae</taxon>
        <taxon>Melastomatoideae</taxon>
        <taxon>Melastomateae</taxon>
        <taxon>Melastoma</taxon>
    </lineage>
</organism>
<dbReference type="Proteomes" id="UP001057402">
    <property type="component" value="Chromosome 8"/>
</dbReference>
<sequence>MPLQGILEVELFDVWGIDFMGPFISSFNNKYILMADDYVSKKFRDASLTAKDATSGILQSYRIMKDASLR</sequence>
<reference evidence="2" key="1">
    <citation type="journal article" date="2023" name="Front. Plant Sci.">
        <title>Chromosomal-level genome assembly of Melastoma candidum provides insights into trichome evolution.</title>
        <authorList>
            <person name="Zhong Y."/>
            <person name="Wu W."/>
            <person name="Sun C."/>
            <person name="Zou P."/>
            <person name="Liu Y."/>
            <person name="Dai S."/>
            <person name="Zhou R."/>
        </authorList>
    </citation>
    <scope>NUCLEOTIDE SEQUENCE [LARGE SCALE GENOMIC DNA]</scope>
</reference>
<protein>
    <submittedName>
        <fullName evidence="1">Uncharacterized protein</fullName>
    </submittedName>
</protein>
<evidence type="ECO:0000313" key="1">
    <source>
        <dbReference type="EMBL" id="KAI4330412.1"/>
    </source>
</evidence>